<reference evidence="2 3" key="1">
    <citation type="submission" date="2013-12" db="EMBL/GenBank/DDBJ databases">
        <authorList>
            <person name="Zelazny A."/>
            <person name="Olivier K."/>
            <person name="Holland S."/>
            <person name="Lenaerts A."/>
            <person name="Ordway D."/>
            <person name="DeGroote M.A."/>
            <person name="Parker T."/>
            <person name="Sizemore C."/>
            <person name="Tallon L.J."/>
            <person name="Sadzewicz L.K."/>
            <person name="Sengamalay N."/>
            <person name="Fraser C.M."/>
            <person name="Hine E."/>
            <person name="Shefchek K.A."/>
            <person name="Das S.P."/>
            <person name="Tettelin H."/>
        </authorList>
    </citation>
    <scope>NUCLEOTIDE SEQUENCE [LARGE SCALE GENOMIC DNA]</scope>
    <source>
        <strain evidence="2 3">1948</strain>
    </source>
</reference>
<dbReference type="Pfam" id="PF01266">
    <property type="entry name" value="DAO"/>
    <property type="match status" value="1"/>
</dbReference>
<organism evidence="2 3">
    <name type="scientific">Mycobacteroides abscessus 1948</name>
    <dbReference type="NCBI Taxonomy" id="1299323"/>
    <lineage>
        <taxon>Bacteria</taxon>
        <taxon>Bacillati</taxon>
        <taxon>Actinomycetota</taxon>
        <taxon>Actinomycetes</taxon>
        <taxon>Mycobacteriales</taxon>
        <taxon>Mycobacteriaceae</taxon>
        <taxon>Mycobacteroides</taxon>
        <taxon>Mycobacteroides abscessus</taxon>
    </lineage>
</organism>
<sequence>MEYLFDTGWVDRPEVTAAALQGEIRCDVAVIGAGVGGMAAGLRLAERGVDVVVLEAGICGWGASSRNGGYLTDALSGDPRMLSALHRRRLPGVMRFGQSALRFAEDLIERHQIECDYNRVGWVSMASTTRHRAKNAERAAEVLRSLGADAEYVDGREFGLPHAFLGGVYEPHGGLCNAGKYALGLRKVLLASGARVYEQTPVQDLESSGSAVVITVPGGKVRADRVLLATNGYSADLPFAPPRLAAPLWVSLLETEPIDPERLDSTGWTNGAGFVSNNNIVSNFRKTPHNTIVFGTRNVQAPQGPLGARTTDPAVAKDLLRGFREAFPSLRDVATQKTWGGWIGMSPTLLPVAGQSSSRVLYTNGCNGYGMTQAPYLATLLADRLAGDEMHEDLRAVWYDHNVFPPNPQFSALGARALWTLDRITDQVDRLRS</sequence>
<dbReference type="EMBL" id="JAOH01000002">
    <property type="protein sequence ID" value="EUA61229.1"/>
    <property type="molecule type" value="Genomic_DNA"/>
</dbReference>
<dbReference type="SUPFAM" id="SSF51905">
    <property type="entry name" value="FAD/NAD(P)-binding domain"/>
    <property type="match status" value="1"/>
</dbReference>
<dbReference type="InterPro" id="IPR036188">
    <property type="entry name" value="FAD/NAD-bd_sf"/>
</dbReference>
<gene>
    <name evidence="2" type="ORF">I542_1368</name>
</gene>
<evidence type="ECO:0000313" key="2">
    <source>
        <dbReference type="EMBL" id="EUA61229.1"/>
    </source>
</evidence>
<feature type="domain" description="FAD dependent oxidoreductase" evidence="1">
    <location>
        <begin position="27"/>
        <end position="384"/>
    </location>
</feature>
<accession>A0A829QFZ6</accession>
<name>A0A829QFZ6_9MYCO</name>
<dbReference type="Proteomes" id="UP000021210">
    <property type="component" value="Unassembled WGS sequence"/>
</dbReference>
<dbReference type="GO" id="GO:0005737">
    <property type="term" value="C:cytoplasm"/>
    <property type="evidence" value="ECO:0007669"/>
    <property type="project" value="TreeGrafter"/>
</dbReference>
<evidence type="ECO:0000259" key="1">
    <source>
        <dbReference type="Pfam" id="PF01266"/>
    </source>
</evidence>
<dbReference type="PANTHER" id="PTHR13847:SF281">
    <property type="entry name" value="FAD DEPENDENT OXIDOREDUCTASE DOMAIN-CONTAINING PROTEIN"/>
    <property type="match status" value="1"/>
</dbReference>
<evidence type="ECO:0000313" key="3">
    <source>
        <dbReference type="Proteomes" id="UP000021210"/>
    </source>
</evidence>
<dbReference type="AlphaFoldDB" id="A0A829QFZ6"/>
<dbReference type="Gene3D" id="3.50.50.60">
    <property type="entry name" value="FAD/NAD(P)-binding domain"/>
    <property type="match status" value="1"/>
</dbReference>
<proteinExistence type="predicted"/>
<dbReference type="Gene3D" id="3.30.9.10">
    <property type="entry name" value="D-Amino Acid Oxidase, subunit A, domain 2"/>
    <property type="match status" value="1"/>
</dbReference>
<dbReference type="PRINTS" id="PR00411">
    <property type="entry name" value="PNDRDTASEI"/>
</dbReference>
<dbReference type="PANTHER" id="PTHR13847">
    <property type="entry name" value="SARCOSINE DEHYDROGENASE-RELATED"/>
    <property type="match status" value="1"/>
</dbReference>
<dbReference type="InterPro" id="IPR006076">
    <property type="entry name" value="FAD-dep_OxRdtase"/>
</dbReference>
<comment type="caution">
    <text evidence="2">The sequence shown here is derived from an EMBL/GenBank/DDBJ whole genome shotgun (WGS) entry which is preliminary data.</text>
</comment>
<protein>
    <submittedName>
        <fullName evidence="2">Pyridine nucleotide-disulfide oxidoreductase family protein</fullName>
    </submittedName>
</protein>